<organism evidence="1 2">
    <name type="scientific">Popillia japonica</name>
    <name type="common">Japanese beetle</name>
    <dbReference type="NCBI Taxonomy" id="7064"/>
    <lineage>
        <taxon>Eukaryota</taxon>
        <taxon>Metazoa</taxon>
        <taxon>Ecdysozoa</taxon>
        <taxon>Arthropoda</taxon>
        <taxon>Hexapoda</taxon>
        <taxon>Insecta</taxon>
        <taxon>Pterygota</taxon>
        <taxon>Neoptera</taxon>
        <taxon>Endopterygota</taxon>
        <taxon>Coleoptera</taxon>
        <taxon>Polyphaga</taxon>
        <taxon>Scarabaeiformia</taxon>
        <taxon>Scarabaeidae</taxon>
        <taxon>Rutelinae</taxon>
        <taxon>Popillia</taxon>
    </lineage>
</organism>
<evidence type="ECO:0000313" key="1">
    <source>
        <dbReference type="EMBL" id="KAK9738228.1"/>
    </source>
</evidence>
<name>A0AAW1LSP4_POPJA</name>
<reference evidence="1 2" key="1">
    <citation type="journal article" date="2024" name="BMC Genomics">
        <title>De novo assembly and annotation of Popillia japonica's genome with initial clues to its potential as an invasive pest.</title>
        <authorList>
            <person name="Cucini C."/>
            <person name="Boschi S."/>
            <person name="Funari R."/>
            <person name="Cardaioli E."/>
            <person name="Iannotti N."/>
            <person name="Marturano G."/>
            <person name="Paoli F."/>
            <person name="Bruttini M."/>
            <person name="Carapelli A."/>
            <person name="Frati F."/>
            <person name="Nardi F."/>
        </authorList>
    </citation>
    <scope>NUCLEOTIDE SEQUENCE [LARGE SCALE GENOMIC DNA]</scope>
    <source>
        <strain evidence="1">DMR45628</strain>
    </source>
</reference>
<dbReference type="Proteomes" id="UP001458880">
    <property type="component" value="Unassembled WGS sequence"/>
</dbReference>
<proteinExistence type="predicted"/>
<sequence length="90" mass="10287">MGNNPYSIAAVRTAFATLIMWAQTLDISFYQWRSWKSCSYEGKHVRRIKSCSTAQIAEILGNPAAMKESMFEELKAAVRPKSQKSIKKLW</sequence>
<comment type="caution">
    <text evidence="1">The sequence shown here is derived from an EMBL/GenBank/DDBJ whole genome shotgun (WGS) entry which is preliminary data.</text>
</comment>
<dbReference type="EMBL" id="JASPKY010000089">
    <property type="protein sequence ID" value="KAK9738228.1"/>
    <property type="molecule type" value="Genomic_DNA"/>
</dbReference>
<keyword evidence="2" id="KW-1185">Reference proteome</keyword>
<dbReference type="AlphaFoldDB" id="A0AAW1LSP4"/>
<accession>A0AAW1LSP4</accession>
<protein>
    <submittedName>
        <fullName evidence="1">Uncharacterized protein</fullName>
    </submittedName>
</protein>
<gene>
    <name evidence="1" type="ORF">QE152_g10087</name>
</gene>
<evidence type="ECO:0000313" key="2">
    <source>
        <dbReference type="Proteomes" id="UP001458880"/>
    </source>
</evidence>